<organism evidence="8 9">
    <name type="scientific">Kluyveromyces marxianus</name>
    <name type="common">Yeast</name>
    <name type="synonym">Candida kefyr</name>
    <dbReference type="NCBI Taxonomy" id="4911"/>
    <lineage>
        <taxon>Eukaryota</taxon>
        <taxon>Fungi</taxon>
        <taxon>Dikarya</taxon>
        <taxon>Ascomycota</taxon>
        <taxon>Saccharomycotina</taxon>
        <taxon>Saccharomycetes</taxon>
        <taxon>Saccharomycetales</taxon>
        <taxon>Saccharomycetaceae</taxon>
        <taxon>Kluyveromyces</taxon>
    </lineage>
</organism>
<feature type="transmembrane region" description="Helical" evidence="7">
    <location>
        <begin position="188"/>
        <end position="210"/>
    </location>
</feature>
<evidence type="ECO:0000256" key="3">
    <source>
        <dbReference type="ARBA" id="ARBA00022692"/>
    </source>
</evidence>
<feature type="transmembrane region" description="Helical" evidence="7">
    <location>
        <begin position="398"/>
        <end position="418"/>
    </location>
</feature>
<dbReference type="Proteomes" id="UP000422736">
    <property type="component" value="Chromosome 1"/>
</dbReference>
<gene>
    <name evidence="8" type="primary">DAL5</name>
    <name evidence="8" type="ORF">FIM1_204</name>
</gene>
<dbReference type="PANTHER" id="PTHR43791">
    <property type="entry name" value="PERMEASE-RELATED"/>
    <property type="match status" value="1"/>
</dbReference>
<dbReference type="InterPro" id="IPR011701">
    <property type="entry name" value="MFS"/>
</dbReference>
<reference evidence="8 9" key="1">
    <citation type="submission" date="2016-03" db="EMBL/GenBank/DDBJ databases">
        <title>How can Kluyveromyces marxianus grow so fast - potential evolutionary course in Saccharomyces Complex revealed by comparative genomics.</title>
        <authorList>
            <person name="Mo W."/>
            <person name="Lu W."/>
            <person name="Yang X."/>
            <person name="Qi J."/>
            <person name="Lv H."/>
        </authorList>
    </citation>
    <scope>NUCLEOTIDE SEQUENCE [LARGE SCALE GENOMIC DNA]</scope>
    <source>
        <strain evidence="8 9">FIM1</strain>
    </source>
</reference>
<feature type="transmembrane region" description="Helical" evidence="7">
    <location>
        <begin position="326"/>
        <end position="350"/>
    </location>
</feature>
<dbReference type="Gene3D" id="1.20.1250.20">
    <property type="entry name" value="MFS general substrate transporter like domains"/>
    <property type="match status" value="2"/>
</dbReference>
<protein>
    <submittedName>
        <fullName evidence="8">Allantoate permease</fullName>
    </submittedName>
</protein>
<feature type="transmembrane region" description="Helical" evidence="7">
    <location>
        <begin position="92"/>
        <end position="111"/>
    </location>
</feature>
<keyword evidence="9" id="KW-1185">Reference proteome</keyword>
<reference evidence="8 9" key="2">
    <citation type="submission" date="2019-11" db="EMBL/GenBank/DDBJ databases">
        <authorList>
            <person name="Lu H."/>
        </authorList>
    </citation>
    <scope>NUCLEOTIDE SEQUENCE [LARGE SCALE GENOMIC DNA]</scope>
    <source>
        <strain evidence="8 9">FIM1</strain>
    </source>
</reference>
<feature type="transmembrane region" description="Helical" evidence="7">
    <location>
        <begin position="256"/>
        <end position="277"/>
    </location>
</feature>
<evidence type="ECO:0000256" key="7">
    <source>
        <dbReference type="SAM" id="Phobius"/>
    </source>
</evidence>
<dbReference type="EMBL" id="CP015054">
    <property type="protein sequence ID" value="QGN13563.1"/>
    <property type="molecule type" value="Genomic_DNA"/>
</dbReference>
<evidence type="ECO:0000256" key="2">
    <source>
        <dbReference type="ARBA" id="ARBA00022448"/>
    </source>
</evidence>
<evidence type="ECO:0000313" key="8">
    <source>
        <dbReference type="EMBL" id="QGN13563.1"/>
    </source>
</evidence>
<evidence type="ECO:0000256" key="1">
    <source>
        <dbReference type="ARBA" id="ARBA00004141"/>
    </source>
</evidence>
<feature type="transmembrane region" description="Helical" evidence="7">
    <location>
        <begin position="162"/>
        <end position="182"/>
    </location>
</feature>
<comment type="subcellular location">
    <subcellularLocation>
        <location evidence="1">Membrane</location>
        <topology evidence="1">Multi-pass membrane protein</topology>
    </subcellularLocation>
</comment>
<evidence type="ECO:0000313" key="9">
    <source>
        <dbReference type="Proteomes" id="UP000422736"/>
    </source>
</evidence>
<name>A0ABX6EN11_KLUMA</name>
<feature type="transmembrane region" description="Helical" evidence="7">
    <location>
        <begin position="424"/>
        <end position="446"/>
    </location>
</feature>
<keyword evidence="5 7" id="KW-0472">Membrane</keyword>
<sequence length="551" mass="61838">MTDKKEHNIGVTIDSSDQSSNHSHDEKIKTVISVTAEDMAHRDAVITTILSPDGKEVDITGDVDDAMRLALKSKGVVLTPELNAKLLRKTDLMLFPIMCMIYSVQFMDKVTTSNASIMGLVTDLKMHGEQYSYVGSAFYFGYLGGLFILPPIMQKAKKFMKLLTTIIIIWGMVLALHAAPSVNYPSFIFLRCLLGFLESAITPAFTIITSQYWRKEEQFSRINFWFGFNGLGTIWGGSIAYGLFTHQNSYSIEAWKLVFIITGCITIFMGFIMMLHLPDSPDKAWFFSEEEKLLLVERIRDNQQGFGNHHFKKHQFLEALKDIRTWLYFFFSVASNIPNGGVTNFSSILLKSDFRYSTSKSLLVNMGSGAVELVGCPLFGLLSFWCFQRKLKVLSSRLVWAFIATAVCFIGVCMLAFAKHDKHARLAGFMLIGIAPVSFICVLSCISSNTLGYTKKWTVSSINLLAYAGANIAGPHTFIDSQAPDYNGAKVSLVVCYAAALVLIVVIYVVNVRENKRRDKIEAERVNEPVIENIEFADLTDFENLKFRYAI</sequence>
<keyword evidence="3 7" id="KW-0812">Transmembrane</keyword>
<accession>A0ABX6EN11</accession>
<dbReference type="Pfam" id="PF07690">
    <property type="entry name" value="MFS_1"/>
    <property type="match status" value="1"/>
</dbReference>
<feature type="transmembrane region" description="Helical" evidence="7">
    <location>
        <begin position="362"/>
        <end position="386"/>
    </location>
</feature>
<dbReference type="CDD" id="cd17327">
    <property type="entry name" value="MFS_FEN2_like"/>
    <property type="match status" value="1"/>
</dbReference>
<evidence type="ECO:0000256" key="4">
    <source>
        <dbReference type="ARBA" id="ARBA00022989"/>
    </source>
</evidence>
<keyword evidence="2" id="KW-0813">Transport</keyword>
<evidence type="ECO:0000256" key="5">
    <source>
        <dbReference type="ARBA" id="ARBA00023136"/>
    </source>
</evidence>
<proteinExistence type="predicted"/>
<feature type="transmembrane region" description="Helical" evidence="7">
    <location>
        <begin position="491"/>
        <end position="510"/>
    </location>
</feature>
<dbReference type="PANTHER" id="PTHR43791:SF1">
    <property type="entry name" value="ALLANTOATE PERMEASE"/>
    <property type="match status" value="1"/>
</dbReference>
<dbReference type="SUPFAM" id="SSF103473">
    <property type="entry name" value="MFS general substrate transporter"/>
    <property type="match status" value="1"/>
</dbReference>
<keyword evidence="4 7" id="KW-1133">Transmembrane helix</keyword>
<feature type="transmembrane region" description="Helical" evidence="7">
    <location>
        <begin position="222"/>
        <end position="244"/>
    </location>
</feature>
<feature type="region of interest" description="Disordered" evidence="6">
    <location>
        <begin position="1"/>
        <end position="26"/>
    </location>
</feature>
<evidence type="ECO:0000256" key="6">
    <source>
        <dbReference type="SAM" id="MobiDB-lite"/>
    </source>
</evidence>
<feature type="transmembrane region" description="Helical" evidence="7">
    <location>
        <begin position="131"/>
        <end position="150"/>
    </location>
</feature>
<dbReference type="InterPro" id="IPR036259">
    <property type="entry name" value="MFS_trans_sf"/>
</dbReference>
<feature type="transmembrane region" description="Helical" evidence="7">
    <location>
        <begin position="458"/>
        <end position="479"/>
    </location>
</feature>